<feature type="transmembrane region" description="Helical" evidence="1">
    <location>
        <begin position="6"/>
        <end position="23"/>
    </location>
</feature>
<evidence type="ECO:0000256" key="1">
    <source>
        <dbReference type="SAM" id="Phobius"/>
    </source>
</evidence>
<reference evidence="2 3" key="1">
    <citation type="submission" date="2016-10" db="EMBL/GenBank/DDBJ databases">
        <title>Genome sequence of Streptomyces gilvigriseus MUSC 26.</title>
        <authorList>
            <person name="Lee L.-H."/>
            <person name="Ser H.-L."/>
        </authorList>
    </citation>
    <scope>NUCLEOTIDE SEQUENCE [LARGE SCALE GENOMIC DNA]</scope>
    <source>
        <strain evidence="2 3">MUSC 26</strain>
    </source>
</reference>
<proteinExistence type="predicted"/>
<protein>
    <submittedName>
        <fullName evidence="2">Uncharacterized protein</fullName>
    </submittedName>
</protein>
<accession>A0A1J7CB64</accession>
<evidence type="ECO:0000313" key="2">
    <source>
        <dbReference type="EMBL" id="OIV38764.1"/>
    </source>
</evidence>
<gene>
    <name evidence="2" type="ORF">BIV57_03915</name>
</gene>
<dbReference type="RefSeq" id="WP_071655238.1">
    <property type="nucleotide sequence ID" value="NZ_MLCF01000012.1"/>
</dbReference>
<sequence>MIFHHLFMRVVLPGFFVVLLLDVRRQARKAKTGTRHAARSPQMVLRHGTLGCAALGGLAGVLFILAGLITRLP</sequence>
<keyword evidence="3" id="KW-1185">Reference proteome</keyword>
<evidence type="ECO:0000313" key="3">
    <source>
        <dbReference type="Proteomes" id="UP000243342"/>
    </source>
</evidence>
<organism evidence="2 3">
    <name type="scientific">Mangrovactinospora gilvigrisea</name>
    <dbReference type="NCBI Taxonomy" id="1428644"/>
    <lineage>
        <taxon>Bacteria</taxon>
        <taxon>Bacillati</taxon>
        <taxon>Actinomycetota</taxon>
        <taxon>Actinomycetes</taxon>
        <taxon>Kitasatosporales</taxon>
        <taxon>Streptomycetaceae</taxon>
        <taxon>Mangrovactinospora</taxon>
    </lineage>
</organism>
<keyword evidence="1" id="KW-0812">Transmembrane</keyword>
<comment type="caution">
    <text evidence="2">The sequence shown here is derived from an EMBL/GenBank/DDBJ whole genome shotgun (WGS) entry which is preliminary data.</text>
</comment>
<feature type="transmembrane region" description="Helical" evidence="1">
    <location>
        <begin position="44"/>
        <end position="69"/>
    </location>
</feature>
<keyword evidence="1" id="KW-1133">Transmembrane helix</keyword>
<dbReference type="AlphaFoldDB" id="A0A1J7CB64"/>
<dbReference type="EMBL" id="MLCF01000012">
    <property type="protein sequence ID" value="OIV38764.1"/>
    <property type="molecule type" value="Genomic_DNA"/>
</dbReference>
<dbReference type="STRING" id="1428644.BIV57_03915"/>
<dbReference type="Proteomes" id="UP000243342">
    <property type="component" value="Unassembled WGS sequence"/>
</dbReference>
<keyword evidence="1" id="KW-0472">Membrane</keyword>
<name>A0A1J7CB64_9ACTN</name>